<gene>
    <name evidence="1" type="ORF">WJX72_004027</name>
</gene>
<dbReference type="EMBL" id="JALJOR010000015">
    <property type="protein sequence ID" value="KAK9805541.1"/>
    <property type="molecule type" value="Genomic_DNA"/>
</dbReference>
<keyword evidence="2" id="KW-1185">Reference proteome</keyword>
<name>A0AAW1P685_9CHLO</name>
<dbReference type="AlphaFoldDB" id="A0AAW1P685"/>
<sequence>MANTSAARVANWTLGLNQCNPFGKTNCCNCVWRIPTPALGSWTIWHPSSSFLSNQCKHGCLRSQFKRFLSLITTPQAFPRELTLLLLTLRDRGY</sequence>
<protein>
    <submittedName>
        <fullName evidence="1">Uncharacterized protein</fullName>
    </submittedName>
</protein>
<comment type="caution">
    <text evidence="1">The sequence shown here is derived from an EMBL/GenBank/DDBJ whole genome shotgun (WGS) entry which is preliminary data.</text>
</comment>
<evidence type="ECO:0000313" key="2">
    <source>
        <dbReference type="Proteomes" id="UP001489004"/>
    </source>
</evidence>
<reference evidence="1 2" key="1">
    <citation type="journal article" date="2024" name="Nat. Commun.">
        <title>Phylogenomics reveals the evolutionary origins of lichenization in chlorophyte algae.</title>
        <authorList>
            <person name="Puginier C."/>
            <person name="Libourel C."/>
            <person name="Otte J."/>
            <person name="Skaloud P."/>
            <person name="Haon M."/>
            <person name="Grisel S."/>
            <person name="Petersen M."/>
            <person name="Berrin J.G."/>
            <person name="Delaux P.M."/>
            <person name="Dal Grande F."/>
            <person name="Keller J."/>
        </authorList>
    </citation>
    <scope>NUCLEOTIDE SEQUENCE [LARGE SCALE GENOMIC DNA]</scope>
    <source>
        <strain evidence="1 2">SAG 2043</strain>
    </source>
</reference>
<evidence type="ECO:0000313" key="1">
    <source>
        <dbReference type="EMBL" id="KAK9805541.1"/>
    </source>
</evidence>
<organism evidence="1 2">
    <name type="scientific">[Myrmecia] bisecta</name>
    <dbReference type="NCBI Taxonomy" id="41462"/>
    <lineage>
        <taxon>Eukaryota</taxon>
        <taxon>Viridiplantae</taxon>
        <taxon>Chlorophyta</taxon>
        <taxon>core chlorophytes</taxon>
        <taxon>Trebouxiophyceae</taxon>
        <taxon>Trebouxiales</taxon>
        <taxon>Trebouxiaceae</taxon>
        <taxon>Myrmecia</taxon>
    </lineage>
</organism>
<accession>A0AAW1P685</accession>
<dbReference type="Proteomes" id="UP001489004">
    <property type="component" value="Unassembled WGS sequence"/>
</dbReference>
<proteinExistence type="predicted"/>